<evidence type="ECO:0000313" key="6">
    <source>
        <dbReference type="Proteomes" id="UP001178507"/>
    </source>
</evidence>
<dbReference type="InterPro" id="IPR002048">
    <property type="entry name" value="EF_hand_dom"/>
</dbReference>
<feature type="transmembrane region" description="Helical" evidence="3">
    <location>
        <begin position="80"/>
        <end position="104"/>
    </location>
</feature>
<dbReference type="Proteomes" id="UP001178507">
    <property type="component" value="Unassembled WGS sequence"/>
</dbReference>
<dbReference type="EMBL" id="CAUJNA010000689">
    <property type="protein sequence ID" value="CAJ1380172.1"/>
    <property type="molecule type" value="Genomic_DNA"/>
</dbReference>
<comment type="caution">
    <text evidence="5">The sequence shown here is derived from an EMBL/GenBank/DDBJ whole genome shotgun (WGS) entry which is preliminary data.</text>
</comment>
<proteinExistence type="predicted"/>
<feature type="transmembrane region" description="Helical" evidence="3">
    <location>
        <begin position="1766"/>
        <end position="1791"/>
    </location>
</feature>
<dbReference type="InterPro" id="IPR011992">
    <property type="entry name" value="EF-hand-dom_pair"/>
</dbReference>
<evidence type="ECO:0000259" key="4">
    <source>
        <dbReference type="PROSITE" id="PS50222"/>
    </source>
</evidence>
<feature type="transmembrane region" description="Helical" evidence="3">
    <location>
        <begin position="812"/>
        <end position="834"/>
    </location>
</feature>
<evidence type="ECO:0000313" key="5">
    <source>
        <dbReference type="EMBL" id="CAJ1380172.1"/>
    </source>
</evidence>
<evidence type="ECO:0000256" key="3">
    <source>
        <dbReference type="SAM" id="Phobius"/>
    </source>
</evidence>
<reference evidence="5" key="1">
    <citation type="submission" date="2023-08" db="EMBL/GenBank/DDBJ databases">
        <authorList>
            <person name="Chen Y."/>
            <person name="Shah S."/>
            <person name="Dougan E. K."/>
            <person name="Thang M."/>
            <person name="Chan C."/>
        </authorList>
    </citation>
    <scope>NUCLEOTIDE SEQUENCE</scope>
</reference>
<keyword evidence="1" id="KW-0106">Calcium</keyword>
<dbReference type="PROSITE" id="PS00018">
    <property type="entry name" value="EF_HAND_1"/>
    <property type="match status" value="1"/>
</dbReference>
<dbReference type="GO" id="GO:0005509">
    <property type="term" value="F:calcium ion binding"/>
    <property type="evidence" value="ECO:0007669"/>
    <property type="project" value="InterPro"/>
</dbReference>
<feature type="region of interest" description="Disordered" evidence="2">
    <location>
        <begin position="1064"/>
        <end position="1084"/>
    </location>
</feature>
<feature type="region of interest" description="Disordered" evidence="2">
    <location>
        <begin position="727"/>
        <end position="747"/>
    </location>
</feature>
<keyword evidence="3" id="KW-0472">Membrane</keyword>
<name>A0AA36I367_9DINO</name>
<organism evidence="5 6">
    <name type="scientific">Effrenium voratum</name>
    <dbReference type="NCBI Taxonomy" id="2562239"/>
    <lineage>
        <taxon>Eukaryota</taxon>
        <taxon>Sar</taxon>
        <taxon>Alveolata</taxon>
        <taxon>Dinophyceae</taxon>
        <taxon>Suessiales</taxon>
        <taxon>Symbiodiniaceae</taxon>
        <taxon>Effrenium</taxon>
    </lineage>
</organism>
<dbReference type="InterPro" id="IPR018247">
    <property type="entry name" value="EF_Hand_1_Ca_BS"/>
</dbReference>
<dbReference type="SUPFAM" id="SSF47473">
    <property type="entry name" value="EF-hand"/>
    <property type="match status" value="1"/>
</dbReference>
<keyword evidence="3" id="KW-0812">Transmembrane</keyword>
<feature type="compositionally biased region" description="Basic and acidic residues" evidence="2">
    <location>
        <begin position="731"/>
        <end position="742"/>
    </location>
</feature>
<gene>
    <name evidence="5" type="ORF">EVOR1521_LOCUS8183</name>
</gene>
<feature type="transmembrane region" description="Helical" evidence="3">
    <location>
        <begin position="923"/>
        <end position="947"/>
    </location>
</feature>
<keyword evidence="3" id="KW-1133">Transmembrane helix</keyword>
<evidence type="ECO:0000256" key="2">
    <source>
        <dbReference type="SAM" id="MobiDB-lite"/>
    </source>
</evidence>
<sequence length="1824" mass="204946">MDWLFPKDPCSSIAHDEAEHLRFANALLNAVSTEVDLPGMNLTSARWLWDAKGAPAFVFHQVKVGDSLLWRAKGVTAKDLSFLLAAFITHAAGLGMGVAVLLLIRRYVLPALRTELQRVVLFNSSSLRLLHSPEHASWALGTTMVHWPMRGVLIRWGKRHNPAGVHSMSFQARVWPDATAEEGEMTIVKTKRIAAINMPFYPDLPDQLCFLFVVDANKDVRPMRNFYFPSVFNRALAGQGFWQADEEQAPLEADRPYQFQAIAYDIDDRIVEVSAWSRPTMIQRRRRFSELPLLLWQAFAGFQSSSLTNFMSEHTVVLPKEPTMLITLKNLRLCISADAPSLKGAPPAPVGRKPKAYQVQLYFSISGGSMKATAAVPLPSQDERRQQRKRWAWSKELPEGLPDKGFKQSEFIPLEKIPGQLSLEVGNDLRKKVKIEIIVTSQDGEETAAAEWRGTWHHLLEVLFYSKPRASQSHSLYEAQLVMRSGLIPAAVLTTTVKIGNTFLTSTSRPEPGISEQYPDLFASVRPGSTIFWGESVELKWKVPQHVEKEAELNIQIVSANIDPAQTQSDSWRNLEGVQLNDEPHDLGMVKLTTGHRRLTLCFKCDALAQCYLQVVPRGSKHPVCCSPRFLVSRPVLMQDLELCYAGFCARNCLIMEQMDFTRLKELGVHSAERVFHMLQGFRAALPVAEEQEVVSEAKKKYPSSIVLIQNAPSGTVTSEVPVQILNPTNSKDDKLDPKADTEGDASVPLLEGGADDEQLRALVPQQMCIQLPSNVFWRHGGTWSQDVLLGYKFLPAAAGRLHGIAGKGTRVVLTTLLFYASLVAPVLFLLAFAVYYDGIQASVRSDLLHRQGMHFYLLDFIASPSSYRFFKLEPQMQIIQGLAVLYLFFVGLTVSESMVLRSRWGLRRFDLFFSYADSAIKWVTYLQVAILVLLASNALMWVLLGALIKPEVLIPYAIMVGAAVTLSHSMLSKFTVMKNYCQKRVTDLLKKSLFAVFKVMASDEQMARTAEEHKKAFEKLKQDVQRILPKQEEPQRLEMVNLVRSAREGEETEKFLRQLELLQAPEARPHQDQSGESSESARKVRHLSKSLDLHPDTVRVILQCFDNVVTLKRLSESAANHSSSASTLASLIADAREDCLFSHFLPRAHGKELADSAEPSVLALLLLLQNEEMEKMDSIMASCLSDCLDWRHISEQAENFLTHTMQRVVINAVEHEISPVAQKGAVARMERIAYKLAYSNFDAKYREDPLQIFVDCQLLDSEELMIEQVRFVLQREIDSQLHGVELSPKKLIQAVRSSCLLEEKVSLGMDSEPKAFFSYNMLLDVLEALGWGKDELQNTWLRERWQELTHGANLFEYSCVEEVAVMVLNVSHKGLWQAAAKAMLLHIGIAGYAGCQGETVKAGELAKELAKIDIQNLTLVNAKSEWPKDVEGFWQAAATQESPKSPRFLAPGSVMELLEALVYVPVLKDEDNFPTDLSPLAPLATSVQDLAWQKRPDGSIWHVRPSGPRRLRGLWLEIVNALFDRMDCLPSDVDLFFQCQEWAARCQHVPAPGEAGSLSFMTKHSALKTWLKSVHLAHQKNCTFSQFKVIVQNMLKCYIPDKALRDEVFLQCPVIPDDDQGELRALADLGASLYAYMGTGLWSEALSQVARQILPTGPVRTYSLANLQNEFDSMDASKRGVLEPSQAIDLLQTLSTPGLTCKDFAAVLEDELGLKVPEPELRKYFAVMDTSNDGVLQDEEFMQAILFLMLDFFPHYILTHLRLTFWHVVFFVFLVLLTVGIVFLLVTLVVNLFKTGASKADSAIHSTFVTIFGLASKRRHWIR</sequence>
<dbReference type="Gene3D" id="1.10.238.10">
    <property type="entry name" value="EF-hand"/>
    <property type="match status" value="1"/>
</dbReference>
<accession>A0AA36I367</accession>
<protein>
    <recommendedName>
        <fullName evidence="4">EF-hand domain-containing protein</fullName>
    </recommendedName>
</protein>
<feature type="transmembrane region" description="Helical" evidence="3">
    <location>
        <begin position="883"/>
        <end position="903"/>
    </location>
</feature>
<evidence type="ECO:0000256" key="1">
    <source>
        <dbReference type="ARBA" id="ARBA00022837"/>
    </source>
</evidence>
<dbReference type="PROSITE" id="PS50222">
    <property type="entry name" value="EF_HAND_2"/>
    <property type="match status" value="1"/>
</dbReference>
<keyword evidence="6" id="KW-1185">Reference proteome</keyword>
<feature type="transmembrane region" description="Helical" evidence="3">
    <location>
        <begin position="954"/>
        <end position="972"/>
    </location>
</feature>
<feature type="domain" description="EF-hand" evidence="4">
    <location>
        <begin position="1717"/>
        <end position="1752"/>
    </location>
</feature>